<dbReference type="InterPro" id="IPR002893">
    <property type="entry name" value="Znf_MYND"/>
</dbReference>
<sequence length="557" mass="63095">MSTHVFLRHCHGMEKEPYDGLLTGFGKSLPATRLGGNSLNARAEGSLDGLIIPPGFALPSLVSVRTDAVEAKEMQERPEDYQDVALFFPNAPGVNAKALPMHLKLALIFNNKLPNLFRFSYFVLDQDVPEDVRDACIWALSVFIRIMEECPESILRAQGHVRPGNDYRMSRYITLLNARGKITYADRAREAISHAKAMVEKELTRGDEMWLQNPMPFEIYGEALVLSRTDDKEAANMLRRAMLGIESVNWPSDRVSQLLRTRAFLSRALRNIGEDYEAKTHESWVATWFRKNPRTMLEKEMKYILLPGGPILDTLGGEKWLETRKQTTKADQRITKGCRTCGAREPFVMLLRCNNCKYIYYCSRECQRNHWKHHNELVETQKKIALMALTDSDGAKRAADWSLWCNSNHNATQFGVIHALGLHRDPKRGRTHIVFKQVEYVPTATKVKHKFRIVACGVFLIKDVLRDIETVMRLDLGEGQGFVDTLFYELDGTHAKVPFVDLSFGDGVSAWLGSGAVTTDTLHGLSYDPDWRKRFNVGAPPGPLVLKSGAKDVEHVF</sequence>
<evidence type="ECO:0000313" key="6">
    <source>
        <dbReference type="EMBL" id="KAJ7034521.1"/>
    </source>
</evidence>
<dbReference type="SUPFAM" id="SSF144232">
    <property type="entry name" value="HIT/MYND zinc finger-like"/>
    <property type="match status" value="1"/>
</dbReference>
<comment type="caution">
    <text evidence="6">The sequence shown here is derived from an EMBL/GenBank/DDBJ whole genome shotgun (WGS) entry which is preliminary data.</text>
</comment>
<evidence type="ECO:0000256" key="2">
    <source>
        <dbReference type="ARBA" id="ARBA00022771"/>
    </source>
</evidence>
<evidence type="ECO:0000256" key="4">
    <source>
        <dbReference type="PROSITE-ProRule" id="PRU00134"/>
    </source>
</evidence>
<dbReference type="Proteomes" id="UP001218188">
    <property type="component" value="Unassembled WGS sequence"/>
</dbReference>
<accession>A0AAD6X4G3</accession>
<dbReference type="Pfam" id="PF01753">
    <property type="entry name" value="zf-MYND"/>
    <property type="match status" value="1"/>
</dbReference>
<dbReference type="Gene3D" id="6.10.140.2220">
    <property type="match status" value="1"/>
</dbReference>
<keyword evidence="2 4" id="KW-0863">Zinc-finger</keyword>
<keyword evidence="3" id="KW-0862">Zinc</keyword>
<gene>
    <name evidence="6" type="ORF">C8F04DRAFT_1101240</name>
</gene>
<dbReference type="EMBL" id="JARJCM010000056">
    <property type="protein sequence ID" value="KAJ7034521.1"/>
    <property type="molecule type" value="Genomic_DNA"/>
</dbReference>
<organism evidence="6 7">
    <name type="scientific">Mycena alexandri</name>
    <dbReference type="NCBI Taxonomy" id="1745969"/>
    <lineage>
        <taxon>Eukaryota</taxon>
        <taxon>Fungi</taxon>
        <taxon>Dikarya</taxon>
        <taxon>Basidiomycota</taxon>
        <taxon>Agaricomycotina</taxon>
        <taxon>Agaricomycetes</taxon>
        <taxon>Agaricomycetidae</taxon>
        <taxon>Agaricales</taxon>
        <taxon>Marasmiineae</taxon>
        <taxon>Mycenaceae</taxon>
        <taxon>Mycena</taxon>
    </lineage>
</organism>
<dbReference type="PROSITE" id="PS50865">
    <property type="entry name" value="ZF_MYND_2"/>
    <property type="match status" value="1"/>
</dbReference>
<dbReference type="AlphaFoldDB" id="A0AAD6X4G3"/>
<evidence type="ECO:0000256" key="1">
    <source>
        <dbReference type="ARBA" id="ARBA00022723"/>
    </source>
</evidence>
<evidence type="ECO:0000256" key="3">
    <source>
        <dbReference type="ARBA" id="ARBA00022833"/>
    </source>
</evidence>
<name>A0AAD6X4G3_9AGAR</name>
<dbReference type="GO" id="GO:0008270">
    <property type="term" value="F:zinc ion binding"/>
    <property type="evidence" value="ECO:0007669"/>
    <property type="project" value="UniProtKB-KW"/>
</dbReference>
<keyword evidence="1" id="KW-0479">Metal-binding</keyword>
<protein>
    <recommendedName>
        <fullName evidence="5">MYND-type domain-containing protein</fullName>
    </recommendedName>
</protein>
<evidence type="ECO:0000259" key="5">
    <source>
        <dbReference type="PROSITE" id="PS50865"/>
    </source>
</evidence>
<keyword evidence="7" id="KW-1185">Reference proteome</keyword>
<evidence type="ECO:0000313" key="7">
    <source>
        <dbReference type="Proteomes" id="UP001218188"/>
    </source>
</evidence>
<reference evidence="6" key="1">
    <citation type="submission" date="2023-03" db="EMBL/GenBank/DDBJ databases">
        <title>Massive genome expansion in bonnet fungi (Mycena s.s.) driven by repeated elements and novel gene families across ecological guilds.</title>
        <authorList>
            <consortium name="Lawrence Berkeley National Laboratory"/>
            <person name="Harder C.B."/>
            <person name="Miyauchi S."/>
            <person name="Viragh M."/>
            <person name="Kuo A."/>
            <person name="Thoen E."/>
            <person name="Andreopoulos B."/>
            <person name="Lu D."/>
            <person name="Skrede I."/>
            <person name="Drula E."/>
            <person name="Henrissat B."/>
            <person name="Morin E."/>
            <person name="Kohler A."/>
            <person name="Barry K."/>
            <person name="LaButti K."/>
            <person name="Morin E."/>
            <person name="Salamov A."/>
            <person name="Lipzen A."/>
            <person name="Mereny Z."/>
            <person name="Hegedus B."/>
            <person name="Baldrian P."/>
            <person name="Stursova M."/>
            <person name="Weitz H."/>
            <person name="Taylor A."/>
            <person name="Grigoriev I.V."/>
            <person name="Nagy L.G."/>
            <person name="Martin F."/>
            <person name="Kauserud H."/>
        </authorList>
    </citation>
    <scope>NUCLEOTIDE SEQUENCE</scope>
    <source>
        <strain evidence="6">CBHHK200</strain>
    </source>
</reference>
<proteinExistence type="predicted"/>
<feature type="domain" description="MYND-type" evidence="5">
    <location>
        <begin position="338"/>
        <end position="378"/>
    </location>
</feature>